<comment type="caution">
    <text evidence="2">The sequence shown here is derived from an EMBL/GenBank/DDBJ whole genome shotgun (WGS) entry which is preliminary data.</text>
</comment>
<dbReference type="SUPFAM" id="SSF54593">
    <property type="entry name" value="Glyoxalase/Bleomycin resistance protein/Dihydroxybiphenyl dioxygenase"/>
    <property type="match status" value="1"/>
</dbReference>
<proteinExistence type="predicted"/>
<evidence type="ECO:0000313" key="2">
    <source>
        <dbReference type="EMBL" id="KAF4624357.1"/>
    </source>
</evidence>
<dbReference type="OrthoDB" id="16820at2759"/>
<dbReference type="Gene3D" id="3.10.180.10">
    <property type="entry name" value="2,3-Dihydroxybiphenyl 1,2-Dioxygenase, domain 1"/>
    <property type="match status" value="1"/>
</dbReference>
<sequence>MSAPKPDPTAPSSIEIGLPVASLPPMRHFYASILGLEPAGRTSLNGTQIEAFRFGNSVLKLSYFAQAEVRPEPHPVEFKNGYLTLRVTDAEATVNRCESEGVRVVRPLGEAVMGSGKRVKFAFVGDPMGNAIEIVEGDAWS</sequence>
<gene>
    <name evidence="2" type="ORF">G7Y89_g13812</name>
</gene>
<dbReference type="InterPro" id="IPR004360">
    <property type="entry name" value="Glyas_Fos-R_dOase_dom"/>
</dbReference>
<accession>A0A8H4VW25</accession>
<name>A0A8H4VW25_9HELO</name>
<dbReference type="EMBL" id="JAAMPI010001678">
    <property type="protein sequence ID" value="KAF4624357.1"/>
    <property type="molecule type" value="Genomic_DNA"/>
</dbReference>
<dbReference type="Proteomes" id="UP000566819">
    <property type="component" value="Unassembled WGS sequence"/>
</dbReference>
<dbReference type="Pfam" id="PF00903">
    <property type="entry name" value="Glyoxalase"/>
    <property type="match status" value="1"/>
</dbReference>
<reference evidence="2 3" key="1">
    <citation type="submission" date="2020-03" db="EMBL/GenBank/DDBJ databases">
        <title>Draft Genome Sequence of Cudoniella acicularis.</title>
        <authorList>
            <person name="Buettner E."/>
            <person name="Kellner H."/>
        </authorList>
    </citation>
    <scope>NUCLEOTIDE SEQUENCE [LARGE SCALE GENOMIC DNA]</scope>
    <source>
        <strain evidence="2 3">DSM 108380</strain>
    </source>
</reference>
<dbReference type="InterPro" id="IPR029068">
    <property type="entry name" value="Glyas_Bleomycin-R_OHBP_Dase"/>
</dbReference>
<dbReference type="InterPro" id="IPR037523">
    <property type="entry name" value="VOC_core"/>
</dbReference>
<evidence type="ECO:0000313" key="3">
    <source>
        <dbReference type="Proteomes" id="UP000566819"/>
    </source>
</evidence>
<organism evidence="2 3">
    <name type="scientific">Cudoniella acicularis</name>
    <dbReference type="NCBI Taxonomy" id="354080"/>
    <lineage>
        <taxon>Eukaryota</taxon>
        <taxon>Fungi</taxon>
        <taxon>Dikarya</taxon>
        <taxon>Ascomycota</taxon>
        <taxon>Pezizomycotina</taxon>
        <taxon>Leotiomycetes</taxon>
        <taxon>Helotiales</taxon>
        <taxon>Tricladiaceae</taxon>
        <taxon>Cudoniella</taxon>
    </lineage>
</organism>
<keyword evidence="3" id="KW-1185">Reference proteome</keyword>
<dbReference type="PROSITE" id="PS51819">
    <property type="entry name" value="VOC"/>
    <property type="match status" value="1"/>
</dbReference>
<protein>
    <recommendedName>
        <fullName evidence="1">VOC domain-containing protein</fullName>
    </recommendedName>
</protein>
<dbReference type="AlphaFoldDB" id="A0A8H4VW25"/>
<feature type="domain" description="VOC" evidence="1">
    <location>
        <begin position="10"/>
        <end position="137"/>
    </location>
</feature>
<evidence type="ECO:0000259" key="1">
    <source>
        <dbReference type="PROSITE" id="PS51819"/>
    </source>
</evidence>